<evidence type="ECO:0000313" key="2">
    <source>
        <dbReference type="EMBL" id="EGV63464.1"/>
    </source>
</evidence>
<name>G3B6H0_CANTC</name>
<reference evidence="2 3" key="1">
    <citation type="journal article" date="2011" name="Proc. Natl. Acad. Sci. U.S.A.">
        <title>Comparative genomics of xylose-fermenting fungi for enhanced biofuel production.</title>
        <authorList>
            <person name="Wohlbach D.J."/>
            <person name="Kuo A."/>
            <person name="Sato T.K."/>
            <person name="Potts K.M."/>
            <person name="Salamov A.A."/>
            <person name="LaButti K.M."/>
            <person name="Sun H."/>
            <person name="Clum A."/>
            <person name="Pangilinan J.L."/>
            <person name="Lindquist E.A."/>
            <person name="Lucas S."/>
            <person name="Lapidus A."/>
            <person name="Jin M."/>
            <person name="Gunawan C."/>
            <person name="Balan V."/>
            <person name="Dale B.E."/>
            <person name="Jeffries T.W."/>
            <person name="Zinkel R."/>
            <person name="Barry K.W."/>
            <person name="Grigoriev I.V."/>
            <person name="Gasch A.P."/>
        </authorList>
    </citation>
    <scope>NUCLEOTIDE SEQUENCE [LARGE SCALE GENOMIC DNA]</scope>
    <source>
        <strain evidence="2">ATCC 10573</strain>
        <strain evidence="3">ATCC 10573 / BCRC 21748 / CBS 615 / JCM 9827 / NBRC 10315 / NRRL Y-1498 / VKM Y-70</strain>
    </source>
</reference>
<dbReference type="eggNOG" id="ENOG502SVZ2">
    <property type="taxonomic scope" value="Eukaryota"/>
</dbReference>
<gene>
    <name evidence="2" type="ORF">CANTEDRAFT_135274</name>
</gene>
<keyword evidence="1" id="KW-0812">Transmembrane</keyword>
<dbReference type="EMBL" id="GL996524">
    <property type="protein sequence ID" value="EGV63464.1"/>
    <property type="molecule type" value="Genomic_DNA"/>
</dbReference>
<keyword evidence="3" id="KW-1185">Reference proteome</keyword>
<dbReference type="Proteomes" id="UP000000707">
    <property type="component" value="Unassembled WGS sequence"/>
</dbReference>
<dbReference type="HOGENOM" id="CLU_744271_0_0_1"/>
<dbReference type="EMBL" id="GL996524">
    <property type="protein sequence ID" value="EGV63465.1"/>
    <property type="molecule type" value="Genomic_DNA"/>
</dbReference>
<dbReference type="AlphaFoldDB" id="G3B6H0"/>
<accession>G3B6H0</accession>
<keyword evidence="1" id="KW-0472">Membrane</keyword>
<feature type="transmembrane region" description="Helical" evidence="1">
    <location>
        <begin position="211"/>
        <end position="229"/>
    </location>
</feature>
<protein>
    <submittedName>
        <fullName evidence="2">Uncharacterized protein</fullName>
    </submittedName>
</protein>
<dbReference type="OrthoDB" id="4096984at2759"/>
<organism evidence="3">
    <name type="scientific">Candida tenuis (strain ATCC 10573 / BCRC 21748 / CBS 615 / JCM 9827 / NBRC 10315 / NRRL Y-1498 / VKM Y-70)</name>
    <name type="common">Yeast</name>
    <name type="synonym">Yamadazyma tenuis</name>
    <dbReference type="NCBI Taxonomy" id="590646"/>
    <lineage>
        <taxon>Eukaryota</taxon>
        <taxon>Fungi</taxon>
        <taxon>Dikarya</taxon>
        <taxon>Ascomycota</taxon>
        <taxon>Saccharomycotina</taxon>
        <taxon>Pichiomycetes</taxon>
        <taxon>Debaryomycetaceae</taxon>
        <taxon>Yamadazyma</taxon>
    </lineage>
</organism>
<evidence type="ECO:0000313" key="3">
    <source>
        <dbReference type="Proteomes" id="UP000000707"/>
    </source>
</evidence>
<evidence type="ECO:0000256" key="1">
    <source>
        <dbReference type="SAM" id="Phobius"/>
    </source>
</evidence>
<keyword evidence="1" id="KW-1133">Transmembrane helix</keyword>
<sequence length="379" mass="43691">MHSRFPFLLRQLSSRPDHFSRYPLNNESLVKRINWFKSASSSLPPPSIFPMLIDAINATRQIQLQNTPQVHQSDFLSISPSESNDDLENQLVQLLQHYKSHWNSTNHLIRHYLHEPPRPNSASVVDLVSSSFLSQLQYGRVDYGLVRSGIDNLLHTNDYASSFKLVDATLYAPQFTQHSSRVLRRTLSWVSAAFLAVNVLEIAILPLISPAFLVLANTALAVSLGYGFTNLKFPRHLGRVSWRMSKSPRQGVLHNEELFLVNRIITYFEENNEINLKNYHTSQVREFSNPNISRFNDYFVELPTSTAVTAVGQHGQYIDENIVALQQMFRRELIGRKIAINDLPEELHFVEFWMTQGENFEWVEPDQDPAEIVRFRKNS</sequence>
<proteinExistence type="predicted"/>
<feature type="transmembrane region" description="Helical" evidence="1">
    <location>
        <begin position="187"/>
        <end position="205"/>
    </location>
</feature>